<dbReference type="InterPro" id="IPR054113">
    <property type="entry name" value="ORC6_cyclin-like_2nd"/>
</dbReference>
<dbReference type="EMBL" id="HACA01012671">
    <property type="protein sequence ID" value="CDW30032.1"/>
    <property type="molecule type" value="Transcribed_RNA"/>
</dbReference>
<dbReference type="OrthoDB" id="5552484at2759"/>
<proteinExistence type="predicted"/>
<dbReference type="GO" id="GO:0005664">
    <property type="term" value="C:nuclear origin of replication recognition complex"/>
    <property type="evidence" value="ECO:0007669"/>
    <property type="project" value="InterPro"/>
</dbReference>
<evidence type="ECO:0000259" key="1">
    <source>
        <dbReference type="Pfam" id="PF21913"/>
    </source>
</evidence>
<dbReference type="PANTHER" id="PTHR13394:SF0">
    <property type="entry name" value="ORIGIN RECOGNITION COMPLEX SUBUNIT 6"/>
    <property type="match status" value="1"/>
</dbReference>
<evidence type="ECO:0000313" key="3">
    <source>
        <dbReference type="EMBL" id="CDW30032.1"/>
    </source>
</evidence>
<feature type="domain" description="ORC6 second cyclin-like" evidence="1">
    <location>
        <begin position="102"/>
        <end position="174"/>
    </location>
</feature>
<keyword evidence="4" id="KW-1185">Reference proteome</keyword>
<dbReference type="Proteomes" id="UP000675881">
    <property type="component" value="Chromosome 3"/>
</dbReference>
<dbReference type="Gene3D" id="1.10.472.10">
    <property type="entry name" value="Cyclin-like"/>
    <property type="match status" value="1"/>
</dbReference>
<reference evidence="3" key="1">
    <citation type="submission" date="2014-05" db="EMBL/GenBank/DDBJ databases">
        <authorList>
            <person name="Chronopoulou M."/>
        </authorList>
    </citation>
    <scope>NUCLEOTIDE SEQUENCE</scope>
    <source>
        <tissue evidence="3">Whole organism</tissue>
    </source>
</reference>
<dbReference type="GO" id="GO:0006270">
    <property type="term" value="P:DNA replication initiation"/>
    <property type="evidence" value="ECO:0007669"/>
    <property type="project" value="TreeGrafter"/>
</dbReference>
<gene>
    <name evidence="2" type="ORF">LSAA_7438</name>
</gene>
<reference evidence="2" key="2">
    <citation type="submission" date="2021-02" db="EMBL/GenBank/DDBJ databases">
        <authorList>
            <person name="Bekaert M."/>
        </authorList>
    </citation>
    <scope>NUCLEOTIDE SEQUENCE</scope>
    <source>
        <strain evidence="2">IoA-00</strain>
    </source>
</reference>
<accession>A0A0K2TWH2</accession>
<protein>
    <submittedName>
        <fullName evidence="2">(salmon louse) hypothetical protein</fullName>
    </submittedName>
    <submittedName>
        <fullName evidence="3">Origin recognition complex subunit 6like [Tribolium castaneum]</fullName>
    </submittedName>
</protein>
<dbReference type="EMBL" id="HG994582">
    <property type="protein sequence ID" value="CAF2889698.1"/>
    <property type="molecule type" value="Genomic_DNA"/>
</dbReference>
<dbReference type="AlphaFoldDB" id="A0A0K2TWH2"/>
<evidence type="ECO:0000313" key="2">
    <source>
        <dbReference type="EMBL" id="CAF2889698.1"/>
    </source>
</evidence>
<organism evidence="3">
    <name type="scientific">Lepeophtheirus salmonis</name>
    <name type="common">Salmon louse</name>
    <name type="synonym">Caligus salmonis</name>
    <dbReference type="NCBI Taxonomy" id="72036"/>
    <lineage>
        <taxon>Eukaryota</taxon>
        <taxon>Metazoa</taxon>
        <taxon>Ecdysozoa</taxon>
        <taxon>Arthropoda</taxon>
        <taxon>Crustacea</taxon>
        <taxon>Multicrustacea</taxon>
        <taxon>Hexanauplia</taxon>
        <taxon>Copepoda</taxon>
        <taxon>Siphonostomatoida</taxon>
        <taxon>Caligidae</taxon>
        <taxon>Lepeophtheirus</taxon>
    </lineage>
</organism>
<sequence length="255" mass="28454">MSSELLRKYAQKINLKEDATLFNKAEEIRRLWEAKGGCGAPNASSLIVVYLDLAAQILGYHGDQRNPKKIASLAGFKNPAPYAALLNNVKSQLNLETESKSITVEEICVRLGVPTIRIPALNLIDSYFKKMSKKFPLSKMKVTPAHNCAAVAVLCKSSKSNYDKATLFNLSEAPSKVALNKLIFDMSLESKSQIQPATQKKAAHPLSLDFNKENNLCSGSNKRDRVHLDPMDDEEDYQRWKARILKKANMIDPCK</sequence>
<evidence type="ECO:0000313" key="4">
    <source>
        <dbReference type="Proteomes" id="UP000675881"/>
    </source>
</evidence>
<dbReference type="InterPro" id="IPR020529">
    <property type="entry name" value="ORC6_met/pln"/>
</dbReference>
<name>A0A0K2TWH2_LEPSM</name>
<dbReference type="Pfam" id="PF21913">
    <property type="entry name" value="ORC6_2nd"/>
    <property type="match status" value="1"/>
</dbReference>
<dbReference type="PANTHER" id="PTHR13394">
    <property type="entry name" value="ORIGIN RECOGNITION COMPLEX SUBUNIT 6"/>
    <property type="match status" value="1"/>
</dbReference>